<accession>A0A380WKW5</accession>
<dbReference type="Proteomes" id="UP000254701">
    <property type="component" value="Unassembled WGS sequence"/>
</dbReference>
<protein>
    <submittedName>
        <fullName evidence="6">Calcineurin-like phosphoesterase superfamily domain</fullName>
    </submittedName>
</protein>
<dbReference type="PANTHER" id="PTHR42988:SF2">
    <property type="entry name" value="CYCLIC NUCLEOTIDE PHOSPHODIESTERASE CBUA0032-RELATED"/>
    <property type="match status" value="1"/>
</dbReference>
<evidence type="ECO:0000256" key="4">
    <source>
        <dbReference type="ARBA" id="ARBA00025742"/>
    </source>
</evidence>
<dbReference type="PANTHER" id="PTHR42988">
    <property type="entry name" value="PHOSPHOHYDROLASE"/>
    <property type="match status" value="1"/>
</dbReference>
<dbReference type="InterPro" id="IPR029052">
    <property type="entry name" value="Metallo-depent_PP-like"/>
</dbReference>
<gene>
    <name evidence="6" type="ORF">NCTC10684_02023</name>
</gene>
<dbReference type="AlphaFoldDB" id="A0A380WKW5"/>
<reference evidence="6 7" key="1">
    <citation type="submission" date="2018-06" db="EMBL/GenBank/DDBJ databases">
        <authorList>
            <consortium name="Pathogen Informatics"/>
            <person name="Doyle S."/>
        </authorList>
    </citation>
    <scope>NUCLEOTIDE SEQUENCE [LARGE SCALE GENOMIC DNA]</scope>
    <source>
        <strain evidence="6 7">NCTC10684</strain>
    </source>
</reference>
<evidence type="ECO:0000256" key="2">
    <source>
        <dbReference type="ARBA" id="ARBA00022801"/>
    </source>
</evidence>
<evidence type="ECO:0000313" key="7">
    <source>
        <dbReference type="Proteomes" id="UP000254701"/>
    </source>
</evidence>
<dbReference type="Pfam" id="PF00149">
    <property type="entry name" value="Metallophos"/>
    <property type="match status" value="1"/>
</dbReference>
<organism evidence="6 7">
    <name type="scientific">Aminobacter aminovorans</name>
    <name type="common">Chelatobacter heintzii</name>
    <dbReference type="NCBI Taxonomy" id="83263"/>
    <lineage>
        <taxon>Bacteria</taxon>
        <taxon>Pseudomonadati</taxon>
        <taxon>Pseudomonadota</taxon>
        <taxon>Alphaproteobacteria</taxon>
        <taxon>Hyphomicrobiales</taxon>
        <taxon>Phyllobacteriaceae</taxon>
        <taxon>Aminobacter</taxon>
    </lineage>
</organism>
<sequence length="311" mass="33413">MFRLAHISDVHLGPLPDVTYRDLASKRMVGYVNWQRNRRRYHHDGIVDAIVTDLKAQAPDHLAVTGDLVNLALDGEIALARLWLETLGAAADVSVVPGNHDAYVPGAFDKACHVWAPWMQGDGVNGALSSTSFPYLRVRGNVALIGVSTARATAPFMASGFFREGQAERLGRLLEETGKRGLFRAIMIHHPPVRGAVGQHKRLFGIGKFQKLVRRHGAELVLHGHSHLPTLHWIDGHDGAVPVVGVAAAGQAPGGHKPAAQFNLLDISGQAGSWNVKLTRRGLSGPAMPAAEIGTFDLSAAVPRSAALVRE</sequence>
<evidence type="ECO:0000256" key="3">
    <source>
        <dbReference type="ARBA" id="ARBA00023004"/>
    </source>
</evidence>
<dbReference type="OrthoDB" id="9794568at2"/>
<evidence type="ECO:0000259" key="5">
    <source>
        <dbReference type="Pfam" id="PF00149"/>
    </source>
</evidence>
<dbReference type="InterPro" id="IPR004843">
    <property type="entry name" value="Calcineurin-like_PHP"/>
</dbReference>
<evidence type="ECO:0000256" key="1">
    <source>
        <dbReference type="ARBA" id="ARBA00022723"/>
    </source>
</evidence>
<keyword evidence="2" id="KW-0378">Hydrolase</keyword>
<name>A0A380WKW5_AMIAI</name>
<dbReference type="EMBL" id="UFSM01000001">
    <property type="protein sequence ID" value="SUU88794.1"/>
    <property type="molecule type" value="Genomic_DNA"/>
</dbReference>
<feature type="domain" description="Calcineurin-like phosphoesterase" evidence="5">
    <location>
        <begin position="2"/>
        <end position="228"/>
    </location>
</feature>
<keyword evidence="3" id="KW-0408">Iron</keyword>
<evidence type="ECO:0000313" key="6">
    <source>
        <dbReference type="EMBL" id="SUU88794.1"/>
    </source>
</evidence>
<dbReference type="InterPro" id="IPR050884">
    <property type="entry name" value="CNP_phosphodiesterase-III"/>
</dbReference>
<dbReference type="RefSeq" id="WP_115731075.1">
    <property type="nucleotide sequence ID" value="NZ_BAAAVY010000019.1"/>
</dbReference>
<dbReference type="GO" id="GO:0016787">
    <property type="term" value="F:hydrolase activity"/>
    <property type="evidence" value="ECO:0007669"/>
    <property type="project" value="UniProtKB-KW"/>
</dbReference>
<dbReference type="SUPFAM" id="SSF56300">
    <property type="entry name" value="Metallo-dependent phosphatases"/>
    <property type="match status" value="1"/>
</dbReference>
<dbReference type="GO" id="GO:0046872">
    <property type="term" value="F:metal ion binding"/>
    <property type="evidence" value="ECO:0007669"/>
    <property type="project" value="UniProtKB-KW"/>
</dbReference>
<dbReference type="Gene3D" id="3.60.21.10">
    <property type="match status" value="1"/>
</dbReference>
<comment type="similarity">
    <text evidence="4">Belongs to the cyclic nucleotide phosphodiesterase class-III family.</text>
</comment>
<keyword evidence="1" id="KW-0479">Metal-binding</keyword>
<proteinExistence type="inferred from homology"/>